<dbReference type="EMBL" id="KK853129">
    <property type="protein sequence ID" value="KDR10982.1"/>
    <property type="molecule type" value="Genomic_DNA"/>
</dbReference>
<organism evidence="1 2">
    <name type="scientific">Zootermopsis nevadensis</name>
    <name type="common">Dampwood termite</name>
    <dbReference type="NCBI Taxonomy" id="136037"/>
    <lineage>
        <taxon>Eukaryota</taxon>
        <taxon>Metazoa</taxon>
        <taxon>Ecdysozoa</taxon>
        <taxon>Arthropoda</taxon>
        <taxon>Hexapoda</taxon>
        <taxon>Insecta</taxon>
        <taxon>Pterygota</taxon>
        <taxon>Neoptera</taxon>
        <taxon>Polyneoptera</taxon>
        <taxon>Dictyoptera</taxon>
        <taxon>Blattodea</taxon>
        <taxon>Blattoidea</taxon>
        <taxon>Termitoidae</taxon>
        <taxon>Termopsidae</taxon>
        <taxon>Zootermopsis</taxon>
    </lineage>
</organism>
<keyword evidence="2" id="KW-1185">Reference proteome</keyword>
<gene>
    <name evidence="1" type="ORF">L798_15061</name>
</gene>
<dbReference type="InParanoid" id="A0A067R0K2"/>
<evidence type="ECO:0000313" key="1">
    <source>
        <dbReference type="EMBL" id="KDR10982.1"/>
    </source>
</evidence>
<protein>
    <submittedName>
        <fullName evidence="1">Uncharacterized protein</fullName>
    </submittedName>
</protein>
<evidence type="ECO:0000313" key="2">
    <source>
        <dbReference type="Proteomes" id="UP000027135"/>
    </source>
</evidence>
<dbReference type="Proteomes" id="UP000027135">
    <property type="component" value="Unassembled WGS sequence"/>
</dbReference>
<proteinExistence type="predicted"/>
<name>A0A067R0K2_ZOONE</name>
<dbReference type="AlphaFoldDB" id="A0A067R0K2"/>
<reference evidence="1 2" key="1">
    <citation type="journal article" date="2014" name="Nat. Commun.">
        <title>Molecular traces of alternative social organization in a termite genome.</title>
        <authorList>
            <person name="Terrapon N."/>
            <person name="Li C."/>
            <person name="Robertson H.M."/>
            <person name="Ji L."/>
            <person name="Meng X."/>
            <person name="Booth W."/>
            <person name="Chen Z."/>
            <person name="Childers C.P."/>
            <person name="Glastad K.M."/>
            <person name="Gokhale K."/>
            <person name="Gowin J."/>
            <person name="Gronenberg W."/>
            <person name="Hermansen R.A."/>
            <person name="Hu H."/>
            <person name="Hunt B.G."/>
            <person name="Huylmans A.K."/>
            <person name="Khalil S.M."/>
            <person name="Mitchell R.D."/>
            <person name="Munoz-Torres M.C."/>
            <person name="Mustard J.A."/>
            <person name="Pan H."/>
            <person name="Reese J.T."/>
            <person name="Scharf M.E."/>
            <person name="Sun F."/>
            <person name="Vogel H."/>
            <person name="Xiao J."/>
            <person name="Yang W."/>
            <person name="Yang Z."/>
            <person name="Yang Z."/>
            <person name="Zhou J."/>
            <person name="Zhu J."/>
            <person name="Brent C.S."/>
            <person name="Elsik C.G."/>
            <person name="Goodisman M.A."/>
            <person name="Liberles D.A."/>
            <person name="Roe R.M."/>
            <person name="Vargo E.L."/>
            <person name="Vilcinskas A."/>
            <person name="Wang J."/>
            <person name="Bornberg-Bauer E."/>
            <person name="Korb J."/>
            <person name="Zhang G."/>
            <person name="Liebig J."/>
        </authorList>
    </citation>
    <scope>NUCLEOTIDE SEQUENCE [LARGE SCALE GENOMIC DNA]</scope>
    <source>
        <tissue evidence="1">Whole organism</tissue>
    </source>
</reference>
<sequence length="43" mass="4602">MGACFSSVSIWIHSDDVPFAGVSLIEIVALSDELPLSERIPEA</sequence>
<accession>A0A067R0K2</accession>